<accession>A8B7H0</accession>
<keyword evidence="2" id="KW-0805">Transcription regulation</keyword>
<sequence length="915" mass="98865">MKEGSLHDLGEPIELSVVSQYADKHEPLPGAIGAGGHQNASGVHHQMDVSVHTLTSISADLYNHNSFGRERINPVPTLSYGERLPAASSVSDKYLRQITGFDASQAMDLPALSGNLPAVSYLPSSTLPCLPLSAANMGVSQIVERAAFIAPSNLQANSDLGQNYSNGISVQSIPHIPISGLLPTKAHDFPRDGTLSPASSDDSGIGSSSFLCSMDQSSCPITSTSSAFQSSRSQSVSLAAPGPIPPSTPSLISRSFSGASRPNISAKDLQTSVSLSSQTRSATKSFTLLGDSLGGAPSQDGSSTLVASATVSEPRSLRKATTRRVECSIRKTTTERVTIRELPADGYCWRKYGSKRLPNNSHPKSYFRCSVPGCQAKRYVTETDNRVLKTEYIGEHNHGKSSSTTHEATSLADVCRLAALGQNFLIKSDLSLSVLSKTFLDLAVLLRPSIFNNDYLILNGFGSIVLDDSDKRYRDPINGHEIIEISDSIYPLSALTSMVMTFFAKGVELSNAVNLAITQLNKSFREKAMYAIRKQDSRGRNHSDDSSLVAIPGEDPSTKGSSAHAPRGRKLIISCKLPSYDQIESSIDFFRWKKYGHKPQTDTRLDSKSYYRCAFFNCPARRTITFFYSLSSDGTETVESVIVQYENQHTHPPDRTRIPYKDCLKLLKAPDHLPIQPIRSPDHPIFANPTSYLGVTGVTVAQRPVFTSLTPHMTAPIGDPAGHHPIAMQHGMPAQASHGISDINTVTHGAQLVSSMQRSDSFERTSCLLFPRVDSMALQEGLSGLHTDQSLYGCASGSPGYGASYPLATQPDCSSYSLVRSNSFLFLNQLGQAQSQLDQVIDAGHSSTVGSFGSTSKIPSITPHSIHSSNMEKDLLSYCSTIVRGDENINLTNAENESISRMHDTLLGPMVNVYS</sequence>
<dbReference type="GO" id="GO:0003700">
    <property type="term" value="F:DNA-binding transcription factor activity"/>
    <property type="evidence" value="ECO:0000318"/>
    <property type="project" value="GO_Central"/>
</dbReference>
<dbReference type="GeneID" id="5701756"/>
<keyword evidence="4" id="KW-0804">Transcription</keyword>
<dbReference type="PANTHER" id="PTHR31221">
    <property type="entry name" value="WRKY TRANSCRIPTION FACTOR PROTEIN 1-RELATED"/>
    <property type="match status" value="1"/>
</dbReference>
<feature type="region of interest" description="Disordered" evidence="6">
    <location>
        <begin position="234"/>
        <end position="256"/>
    </location>
</feature>
<dbReference type="HOGENOM" id="CLU_318187_0_0_1"/>
<feature type="compositionally biased region" description="Basic and acidic residues" evidence="6">
    <location>
        <begin position="535"/>
        <end position="545"/>
    </location>
</feature>
<evidence type="ECO:0000313" key="7">
    <source>
        <dbReference type="EMBL" id="KAE8305451.1"/>
    </source>
</evidence>
<dbReference type="KEGG" id="gla:GL50803_009237"/>
<dbReference type="VEuPathDB" id="GiardiaDB:GL50803_9237"/>
<dbReference type="InterPro" id="IPR044810">
    <property type="entry name" value="WRKY_plant"/>
</dbReference>
<organism evidence="7 8">
    <name type="scientific">Giardia intestinalis (strain ATCC 50803 / WB clone C6)</name>
    <name type="common">Giardia lamblia</name>
    <dbReference type="NCBI Taxonomy" id="184922"/>
    <lineage>
        <taxon>Eukaryota</taxon>
        <taxon>Metamonada</taxon>
        <taxon>Diplomonadida</taxon>
        <taxon>Hexamitidae</taxon>
        <taxon>Giardiinae</taxon>
        <taxon>Giardia</taxon>
    </lineage>
</organism>
<evidence type="ECO:0000256" key="4">
    <source>
        <dbReference type="ARBA" id="ARBA00023163"/>
    </source>
</evidence>
<keyword evidence="3" id="KW-0238">DNA-binding</keyword>
<name>A8B7H0_GIAIC</name>
<feature type="region of interest" description="Disordered" evidence="6">
    <location>
        <begin position="535"/>
        <end position="565"/>
    </location>
</feature>
<dbReference type="InterPro" id="IPR003657">
    <property type="entry name" value="WRKY_dom"/>
</dbReference>
<dbReference type="GO" id="GO:0005634">
    <property type="term" value="C:nucleus"/>
    <property type="evidence" value="ECO:0000318"/>
    <property type="project" value="GO_Central"/>
</dbReference>
<dbReference type="OMA" id="RVECSIR"/>
<dbReference type="PANTHER" id="PTHR31221:SF193">
    <property type="entry name" value="WRKY TRANSCRIPTION FACTOR PROTEIN 1-RELATED"/>
    <property type="match status" value="1"/>
</dbReference>
<evidence type="ECO:0000313" key="8">
    <source>
        <dbReference type="Proteomes" id="UP000001548"/>
    </source>
</evidence>
<dbReference type="SUPFAM" id="SSF118290">
    <property type="entry name" value="WRKY DNA-binding domain"/>
    <property type="match status" value="2"/>
</dbReference>
<dbReference type="AlphaFoldDB" id="A8B7H0"/>
<dbReference type="GO" id="GO:0006355">
    <property type="term" value="P:regulation of DNA-templated transcription"/>
    <property type="evidence" value="ECO:0000318"/>
    <property type="project" value="GO_Central"/>
</dbReference>
<dbReference type="EMBL" id="AACB03000001">
    <property type="protein sequence ID" value="KAE8305451.1"/>
    <property type="molecule type" value="Genomic_DNA"/>
</dbReference>
<protein>
    <submittedName>
        <fullName evidence="7">WRKY transcription factor 4</fullName>
    </submittedName>
</protein>
<dbReference type="Pfam" id="PF03106">
    <property type="entry name" value="WRKY"/>
    <property type="match status" value="2"/>
</dbReference>
<gene>
    <name evidence="7" type="ORF">GL50803_009237</name>
</gene>
<dbReference type="Proteomes" id="UP000001548">
    <property type="component" value="Unassembled WGS sequence"/>
</dbReference>
<keyword evidence="8" id="KW-1185">Reference proteome</keyword>
<dbReference type="Gene3D" id="2.20.25.80">
    <property type="entry name" value="WRKY domain"/>
    <property type="match status" value="2"/>
</dbReference>
<dbReference type="PROSITE" id="PS50811">
    <property type="entry name" value="WRKY"/>
    <property type="match status" value="2"/>
</dbReference>
<comment type="caution">
    <text evidence="7">The sequence shown here is derived from an EMBL/GenBank/DDBJ whole genome shotgun (WGS) entry which is preliminary data.</text>
</comment>
<dbReference type="GO" id="GO:0000976">
    <property type="term" value="F:transcription cis-regulatory region binding"/>
    <property type="evidence" value="ECO:0000318"/>
    <property type="project" value="GO_Central"/>
</dbReference>
<dbReference type="RefSeq" id="XP_001708807.1">
    <property type="nucleotide sequence ID" value="XM_001708755.1"/>
</dbReference>
<evidence type="ECO:0000256" key="1">
    <source>
        <dbReference type="ARBA" id="ARBA00004123"/>
    </source>
</evidence>
<keyword evidence="5" id="KW-0539">Nucleus</keyword>
<proteinExistence type="predicted"/>
<evidence type="ECO:0000256" key="3">
    <source>
        <dbReference type="ARBA" id="ARBA00023125"/>
    </source>
</evidence>
<comment type="subcellular location">
    <subcellularLocation>
        <location evidence="1">Nucleus</location>
    </subcellularLocation>
</comment>
<dbReference type="InterPro" id="IPR036576">
    <property type="entry name" value="WRKY_dom_sf"/>
</dbReference>
<dbReference type="STRING" id="184922.A8B7H0"/>
<evidence type="ECO:0000256" key="6">
    <source>
        <dbReference type="SAM" id="MobiDB-lite"/>
    </source>
</evidence>
<reference evidence="7 8" key="1">
    <citation type="journal article" date="2007" name="Science">
        <title>Genomic minimalism in the early diverging intestinal parasite Giardia lamblia.</title>
        <authorList>
            <person name="Morrison H.G."/>
            <person name="McArthur A.G."/>
            <person name="Gillin F.D."/>
            <person name="Aley S.B."/>
            <person name="Adam R.D."/>
            <person name="Olsen G.J."/>
            <person name="Best A.A."/>
            <person name="Cande W.Z."/>
            <person name="Chen F."/>
            <person name="Cipriano M.J."/>
            <person name="Davids B.J."/>
            <person name="Dawson S.C."/>
            <person name="Elmendorf H.G."/>
            <person name="Hehl A.B."/>
            <person name="Holder M.E."/>
            <person name="Huse S.M."/>
            <person name="Kim U.U."/>
            <person name="Lasek-Nesselquist E."/>
            <person name="Manning G."/>
            <person name="Nigam A."/>
            <person name="Nixon J.E."/>
            <person name="Palm D."/>
            <person name="Passamaneck N.E."/>
            <person name="Prabhu A."/>
            <person name="Reich C.I."/>
            <person name="Reiner D.S."/>
            <person name="Samuelson J."/>
            <person name="Svard S.G."/>
            <person name="Sogin M.L."/>
        </authorList>
    </citation>
    <scope>NUCLEOTIDE SEQUENCE [LARGE SCALE GENOMIC DNA]</scope>
    <source>
        <strain evidence="7 8">WB C6</strain>
    </source>
</reference>
<dbReference type="SMART" id="SM00774">
    <property type="entry name" value="WRKY"/>
    <property type="match status" value="2"/>
</dbReference>
<evidence type="ECO:0000256" key="2">
    <source>
        <dbReference type="ARBA" id="ARBA00023015"/>
    </source>
</evidence>
<evidence type="ECO:0000256" key="5">
    <source>
        <dbReference type="ARBA" id="ARBA00023242"/>
    </source>
</evidence>